<feature type="transmembrane region" description="Helical" evidence="5">
    <location>
        <begin position="204"/>
        <end position="222"/>
    </location>
</feature>
<dbReference type="Pfam" id="PF07690">
    <property type="entry name" value="MFS_1"/>
    <property type="match status" value="1"/>
</dbReference>
<dbReference type="Gene3D" id="1.20.1250.20">
    <property type="entry name" value="MFS general substrate transporter like domains"/>
    <property type="match status" value="1"/>
</dbReference>
<evidence type="ECO:0000259" key="6">
    <source>
        <dbReference type="PROSITE" id="PS50850"/>
    </source>
</evidence>
<dbReference type="EMBL" id="RSCE01000009">
    <property type="protein sequence ID" value="RSH79624.1"/>
    <property type="molecule type" value="Genomic_DNA"/>
</dbReference>
<dbReference type="RefSeq" id="XP_028474733.1">
    <property type="nucleotide sequence ID" value="XM_028624565.1"/>
</dbReference>
<evidence type="ECO:0000313" key="8">
    <source>
        <dbReference type="Proteomes" id="UP000279236"/>
    </source>
</evidence>
<dbReference type="OrthoDB" id="5215911at2759"/>
<dbReference type="PROSITE" id="PS50850">
    <property type="entry name" value="MFS"/>
    <property type="match status" value="1"/>
</dbReference>
<evidence type="ECO:0000256" key="4">
    <source>
        <dbReference type="ARBA" id="ARBA00023136"/>
    </source>
</evidence>
<organism evidence="7 8">
    <name type="scientific">Apiotrichum porosum</name>
    <dbReference type="NCBI Taxonomy" id="105984"/>
    <lineage>
        <taxon>Eukaryota</taxon>
        <taxon>Fungi</taxon>
        <taxon>Dikarya</taxon>
        <taxon>Basidiomycota</taxon>
        <taxon>Agaricomycotina</taxon>
        <taxon>Tremellomycetes</taxon>
        <taxon>Trichosporonales</taxon>
        <taxon>Trichosporonaceae</taxon>
        <taxon>Apiotrichum</taxon>
    </lineage>
</organism>
<evidence type="ECO:0000256" key="3">
    <source>
        <dbReference type="ARBA" id="ARBA00022989"/>
    </source>
</evidence>
<dbReference type="GO" id="GO:0005886">
    <property type="term" value="C:plasma membrane"/>
    <property type="evidence" value="ECO:0007669"/>
    <property type="project" value="TreeGrafter"/>
</dbReference>
<evidence type="ECO:0000313" key="7">
    <source>
        <dbReference type="EMBL" id="RSH79624.1"/>
    </source>
</evidence>
<feature type="transmembrane region" description="Helical" evidence="5">
    <location>
        <begin position="178"/>
        <end position="198"/>
    </location>
</feature>
<comment type="subcellular location">
    <subcellularLocation>
        <location evidence="1">Membrane</location>
        <topology evidence="1">Multi-pass membrane protein</topology>
    </subcellularLocation>
</comment>
<feature type="transmembrane region" description="Helical" evidence="5">
    <location>
        <begin position="374"/>
        <end position="395"/>
    </location>
</feature>
<name>A0A427XLJ7_9TREE</name>
<feature type="transmembrane region" description="Helical" evidence="5">
    <location>
        <begin position="437"/>
        <end position="456"/>
    </location>
</feature>
<keyword evidence="3 5" id="KW-1133">Transmembrane helix</keyword>
<keyword evidence="8" id="KW-1185">Reference proteome</keyword>
<feature type="transmembrane region" description="Helical" evidence="5">
    <location>
        <begin position="47"/>
        <end position="70"/>
    </location>
</feature>
<dbReference type="InterPro" id="IPR036259">
    <property type="entry name" value="MFS_trans_sf"/>
</dbReference>
<feature type="domain" description="Major facilitator superfamily (MFS) profile" evidence="6">
    <location>
        <begin position="48"/>
        <end position="505"/>
    </location>
</feature>
<proteinExistence type="predicted"/>
<dbReference type="Proteomes" id="UP000279236">
    <property type="component" value="Unassembled WGS sequence"/>
</dbReference>
<feature type="transmembrane region" description="Helical" evidence="5">
    <location>
        <begin position="462"/>
        <end position="488"/>
    </location>
</feature>
<evidence type="ECO:0000256" key="2">
    <source>
        <dbReference type="ARBA" id="ARBA00022692"/>
    </source>
</evidence>
<accession>A0A427XLJ7</accession>
<evidence type="ECO:0000256" key="1">
    <source>
        <dbReference type="ARBA" id="ARBA00004141"/>
    </source>
</evidence>
<feature type="transmembrane region" description="Helical" evidence="5">
    <location>
        <begin position="291"/>
        <end position="310"/>
    </location>
</feature>
<protein>
    <recommendedName>
        <fullName evidence="6">Major facilitator superfamily (MFS) profile domain-containing protein</fullName>
    </recommendedName>
</protein>
<sequence>MFGKEKNGSTSDGSDVAPEWDMIKHGKNPNLPPNHPVNALSPWRKEAILYILSYAAMLANFGIAITLVAFPQIAADLGCTPLQVSYAMGYSILGQGVGSLLWNPLSRSIGRRPTYLIASFIYMPMVIWECQAKSYGSFCAARVFTGLTAAWSQTIPPTSIADIYVVEVRGRKMATYSIPNLIGPVIAPVFGALIVNVSSWRNQFWLNFGMAALQFALIFFLVPETMWNENTNPPTTAAEIAEADKRDVAMIETPAAPVSAHAGHVGPAFMPWKNPGAFFKLVVAPLEMMRYFNISLTSFYCGMCFGFLSLGMTVPTPQVLEAAPFNFALVPAGCSYLAFAIGGVLGKWSGGIVGDKISSYFERRNGQRQPEDRVWAAYPILPLMFIGHMLTGLALHFGWHWMVLLVGGGIAFFALSAITVLQTYCMESYLARSMDTMFVWNFWKCIWGFVVPFFIMEWGEKWGWLAADCTQGAFMAGLGLVTCAFLIWKGYNIRVAQNMPYMEKH</sequence>
<dbReference type="PANTHER" id="PTHR23502">
    <property type="entry name" value="MAJOR FACILITATOR SUPERFAMILY"/>
    <property type="match status" value="1"/>
</dbReference>
<feature type="transmembrane region" description="Helical" evidence="5">
    <location>
        <begin position="330"/>
        <end position="353"/>
    </location>
</feature>
<feature type="transmembrane region" description="Helical" evidence="5">
    <location>
        <begin position="401"/>
        <end position="425"/>
    </location>
</feature>
<dbReference type="GeneID" id="39593819"/>
<dbReference type="SUPFAM" id="SSF103473">
    <property type="entry name" value="MFS general substrate transporter"/>
    <property type="match status" value="1"/>
</dbReference>
<reference evidence="7 8" key="1">
    <citation type="submission" date="2018-11" db="EMBL/GenBank/DDBJ databases">
        <title>Genome sequence of Apiotrichum porosum DSM 27194.</title>
        <authorList>
            <person name="Aliyu H."/>
            <person name="Gorte O."/>
            <person name="Ochsenreither K."/>
        </authorList>
    </citation>
    <scope>NUCLEOTIDE SEQUENCE [LARGE SCALE GENOMIC DNA]</scope>
    <source>
        <strain evidence="7 8">DSM 27194</strain>
    </source>
</reference>
<feature type="transmembrane region" description="Helical" evidence="5">
    <location>
        <begin position="82"/>
        <end position="102"/>
    </location>
</feature>
<comment type="caution">
    <text evidence="7">The sequence shown here is derived from an EMBL/GenBank/DDBJ whole genome shotgun (WGS) entry which is preliminary data.</text>
</comment>
<evidence type="ECO:0000256" key="5">
    <source>
        <dbReference type="SAM" id="Phobius"/>
    </source>
</evidence>
<dbReference type="InterPro" id="IPR020846">
    <property type="entry name" value="MFS_dom"/>
</dbReference>
<dbReference type="GO" id="GO:0022857">
    <property type="term" value="F:transmembrane transporter activity"/>
    <property type="evidence" value="ECO:0007669"/>
    <property type="project" value="InterPro"/>
</dbReference>
<dbReference type="AlphaFoldDB" id="A0A427XLJ7"/>
<keyword evidence="2 5" id="KW-0812">Transmembrane</keyword>
<dbReference type="STRING" id="105984.A0A427XLJ7"/>
<keyword evidence="4 5" id="KW-0472">Membrane</keyword>
<dbReference type="InterPro" id="IPR011701">
    <property type="entry name" value="MFS"/>
</dbReference>
<gene>
    <name evidence="7" type="ORF">EHS24_009276</name>
</gene>
<dbReference type="PANTHER" id="PTHR23502:SF185">
    <property type="entry name" value="MAJOR FACILITATOR SUPERFAMILY (MFS) PROFILE DOMAIN-CONTAINING PROTEIN"/>
    <property type="match status" value="1"/>
</dbReference>